<evidence type="ECO:0000256" key="3">
    <source>
        <dbReference type="ARBA" id="ARBA00022679"/>
    </source>
</evidence>
<comment type="similarity">
    <text evidence="1 10">Belongs to the Cob(I)alamin adenosyltransferase family.</text>
</comment>
<keyword evidence="5 10" id="KW-0067">ATP-binding</keyword>
<sequence length="267" mass="30557">MAQLHRRTMSLRTFLPLMKLGGGVWEQTVTKTAIPEINRNSNIIWKPSCRGMKIYTRTGDKGVTSLFTGERLPKNTQFFNALGTTDELSSHLGLVKAYAEEKRHEYVDQLERIQCILQDISSLLATPRNQELSDDPEREARVLKRLSFNPRHITELEQWIDRYDSRLPPLTNFILPGGGQVSAALHVARTVCRRAEREIVPLVTEELVDDQVLSYVNRLSDYLFTIARYAAFLEGKKETIYIQPKIRASGKIKDKVQENQEILQSDG</sequence>
<dbReference type="GO" id="GO:0009235">
    <property type="term" value="P:cobalamin metabolic process"/>
    <property type="evidence" value="ECO:0007669"/>
    <property type="project" value="UniProtKB-ARBA"/>
</dbReference>
<reference evidence="12" key="1">
    <citation type="submission" date="2015-09" db="EMBL/GenBank/DDBJ databases">
        <title>Scylla olivacea transcriptome.</title>
        <authorList>
            <person name="Ikhwanuddin M."/>
        </authorList>
    </citation>
    <scope>NUCLEOTIDE SEQUENCE</scope>
</reference>
<evidence type="ECO:0000256" key="1">
    <source>
        <dbReference type="ARBA" id="ARBA00007487"/>
    </source>
</evidence>
<dbReference type="GO" id="GO:0005524">
    <property type="term" value="F:ATP binding"/>
    <property type="evidence" value="ECO:0007669"/>
    <property type="project" value="UniProtKB-UniRule"/>
</dbReference>
<evidence type="ECO:0000256" key="8">
    <source>
        <dbReference type="ARBA" id="ARBA00071654"/>
    </source>
</evidence>
<dbReference type="AlphaFoldDB" id="A0A0P4W653"/>
<dbReference type="PANTHER" id="PTHR12213:SF0">
    <property type="entry name" value="CORRINOID ADENOSYLTRANSFERASE MMAB"/>
    <property type="match status" value="1"/>
</dbReference>
<feature type="domain" description="Cobalamin adenosyltransferase-like" evidence="11">
    <location>
        <begin position="54"/>
        <end position="230"/>
    </location>
</feature>
<dbReference type="FunFam" id="1.20.1200.10:FF:000001">
    <property type="entry name" value="Cob(I)yrinic acid a,c-diamide adenosyltransferase"/>
    <property type="match status" value="1"/>
</dbReference>
<dbReference type="SUPFAM" id="SSF89028">
    <property type="entry name" value="Cobalamin adenosyltransferase-like"/>
    <property type="match status" value="1"/>
</dbReference>
<evidence type="ECO:0000256" key="5">
    <source>
        <dbReference type="ARBA" id="ARBA00022840"/>
    </source>
</evidence>
<dbReference type="InterPro" id="IPR016030">
    <property type="entry name" value="CblAdoTrfase-like"/>
</dbReference>
<dbReference type="InterPro" id="IPR036451">
    <property type="entry name" value="CblAdoTrfase-like_sf"/>
</dbReference>
<dbReference type="EMBL" id="GDRN01083821">
    <property type="protein sequence ID" value="JAI61611.1"/>
    <property type="molecule type" value="Transcribed_RNA"/>
</dbReference>
<comment type="subunit">
    <text evidence="2">Homotrimer.</text>
</comment>
<dbReference type="InterPro" id="IPR029499">
    <property type="entry name" value="PduO-typ"/>
</dbReference>
<proteinExistence type="inferred from homology"/>
<name>A0A0P4W653_SCYOL</name>
<evidence type="ECO:0000256" key="9">
    <source>
        <dbReference type="ARBA" id="ARBA00075216"/>
    </source>
</evidence>
<keyword evidence="4 10" id="KW-0547">Nucleotide-binding</keyword>
<dbReference type="GO" id="GO:0008817">
    <property type="term" value="F:corrinoid adenosyltransferase activity"/>
    <property type="evidence" value="ECO:0007669"/>
    <property type="project" value="TreeGrafter"/>
</dbReference>
<dbReference type="PANTHER" id="PTHR12213">
    <property type="entry name" value="CORRINOID ADENOSYLTRANSFERASE"/>
    <property type="match status" value="1"/>
</dbReference>
<evidence type="ECO:0000259" key="11">
    <source>
        <dbReference type="Pfam" id="PF01923"/>
    </source>
</evidence>
<keyword evidence="3 10" id="KW-0808">Transferase</keyword>
<comment type="catalytic activity">
    <reaction evidence="6">
        <text>cob(I)alamin-[corrinoid adenosyltransferase] + ATP = apo-[corrinoid adenosyltransferase] + adenosylcob(III)alamin + triphosphate</text>
        <dbReference type="Rhea" id="RHEA:56796"/>
        <dbReference type="Rhea" id="RHEA-COMP:14743"/>
        <dbReference type="Rhea" id="RHEA-COMP:14744"/>
        <dbReference type="ChEBI" id="CHEBI:18036"/>
        <dbReference type="ChEBI" id="CHEBI:18408"/>
        <dbReference type="ChEBI" id="CHEBI:30616"/>
        <dbReference type="ChEBI" id="CHEBI:60488"/>
        <dbReference type="ChEBI" id="CHEBI:83228"/>
    </reaction>
    <physiologicalReaction direction="left-to-right" evidence="6">
        <dbReference type="Rhea" id="RHEA:56797"/>
    </physiologicalReaction>
</comment>
<evidence type="ECO:0000256" key="7">
    <source>
        <dbReference type="ARBA" id="ARBA00056747"/>
    </source>
</evidence>
<accession>A0A0P4W653</accession>
<organism evidence="12">
    <name type="scientific">Scylla olivacea</name>
    <name type="common">Orange mud crab</name>
    <name type="synonym">Cancer olivacea</name>
    <dbReference type="NCBI Taxonomy" id="85551"/>
    <lineage>
        <taxon>Eukaryota</taxon>
        <taxon>Metazoa</taxon>
        <taxon>Ecdysozoa</taxon>
        <taxon>Arthropoda</taxon>
        <taxon>Crustacea</taxon>
        <taxon>Multicrustacea</taxon>
        <taxon>Malacostraca</taxon>
        <taxon>Eumalacostraca</taxon>
        <taxon>Eucarida</taxon>
        <taxon>Decapoda</taxon>
        <taxon>Pleocyemata</taxon>
        <taxon>Brachyura</taxon>
        <taxon>Eubrachyura</taxon>
        <taxon>Portunoidea</taxon>
        <taxon>Portunidae</taxon>
        <taxon>Portuninae</taxon>
        <taxon>Scylla</taxon>
    </lineage>
</organism>
<comment type="function">
    <text evidence="7">Converts cob(I)alamin to adenosylcobalamin (adenosylcob(III)alamin), a coenzyme for methylmalonyl-CoA mutase, therefore participates in the final step of the vitamin B12 conversion. Generates adenosylcobalamin (AdoCbl) and directly delivers the cofactor to MUT in a transfer that is stimulated by ATP-binding to MMAB and gated by MMAA.</text>
</comment>
<dbReference type="Gene3D" id="1.20.1200.10">
    <property type="entry name" value="Cobalamin adenosyltransferase-like"/>
    <property type="match status" value="1"/>
</dbReference>
<evidence type="ECO:0000313" key="12">
    <source>
        <dbReference type="EMBL" id="JAI61611.1"/>
    </source>
</evidence>
<evidence type="ECO:0000256" key="2">
    <source>
        <dbReference type="ARBA" id="ARBA00011233"/>
    </source>
</evidence>
<dbReference type="Pfam" id="PF01923">
    <property type="entry name" value="Cob_adeno_trans"/>
    <property type="match status" value="1"/>
</dbReference>
<evidence type="ECO:0000256" key="10">
    <source>
        <dbReference type="RuleBase" id="RU366026"/>
    </source>
</evidence>
<dbReference type="NCBIfam" id="TIGR00636">
    <property type="entry name" value="PduO_Nterm"/>
    <property type="match status" value="1"/>
</dbReference>
<evidence type="ECO:0000256" key="4">
    <source>
        <dbReference type="ARBA" id="ARBA00022741"/>
    </source>
</evidence>
<evidence type="ECO:0000256" key="6">
    <source>
        <dbReference type="ARBA" id="ARBA00051988"/>
    </source>
</evidence>
<protein>
    <recommendedName>
        <fullName evidence="8">Corrinoid adenosyltransferase MMAB</fullName>
    </recommendedName>
    <alternativeName>
        <fullName evidence="9">ATP:co(I)rrinoid adenosyltransferase MMAB</fullName>
    </alternativeName>
</protein>